<feature type="coiled-coil region" evidence="3">
    <location>
        <begin position="1280"/>
        <end position="1317"/>
    </location>
</feature>
<feature type="region of interest" description="Disordered" evidence="4">
    <location>
        <begin position="1657"/>
        <end position="1692"/>
    </location>
</feature>
<comment type="similarity">
    <text evidence="1">Belongs to the beta/gamma-crystallin family.</text>
</comment>
<dbReference type="EMBL" id="OY660884">
    <property type="protein sequence ID" value="CAJ1083217.1"/>
    <property type="molecule type" value="Genomic_DNA"/>
</dbReference>
<dbReference type="PANTHER" id="PTHR11818">
    <property type="entry name" value="BETA/GAMMA CRYSTALLIN"/>
    <property type="match status" value="1"/>
</dbReference>
<evidence type="ECO:0000256" key="1">
    <source>
        <dbReference type="ARBA" id="ARBA00009646"/>
    </source>
</evidence>
<evidence type="ECO:0000256" key="4">
    <source>
        <dbReference type="SAM" id="MobiDB-lite"/>
    </source>
</evidence>
<keyword evidence="7" id="KW-1185">Reference proteome</keyword>
<keyword evidence="2" id="KW-0677">Repeat</keyword>
<feature type="region of interest" description="Disordered" evidence="4">
    <location>
        <begin position="915"/>
        <end position="934"/>
    </location>
</feature>
<feature type="compositionally biased region" description="Polar residues" evidence="4">
    <location>
        <begin position="1542"/>
        <end position="1563"/>
    </location>
</feature>
<reference evidence="6" key="1">
    <citation type="submission" date="2023-08" db="EMBL/GenBank/DDBJ databases">
        <authorList>
            <person name="Alioto T."/>
            <person name="Alioto T."/>
            <person name="Gomez Garrido J."/>
        </authorList>
    </citation>
    <scope>NUCLEOTIDE SEQUENCE</scope>
</reference>
<feature type="compositionally biased region" description="Basic residues" evidence="4">
    <location>
        <begin position="1"/>
        <end position="10"/>
    </location>
</feature>
<evidence type="ECO:0000256" key="3">
    <source>
        <dbReference type="SAM" id="Coils"/>
    </source>
</evidence>
<feature type="compositionally biased region" description="Basic and acidic residues" evidence="4">
    <location>
        <begin position="1724"/>
        <end position="1747"/>
    </location>
</feature>
<feature type="compositionally biased region" description="Basic and acidic residues" evidence="4">
    <location>
        <begin position="19"/>
        <end position="36"/>
    </location>
</feature>
<feature type="compositionally biased region" description="Pro residues" evidence="4">
    <location>
        <begin position="1821"/>
        <end position="1832"/>
    </location>
</feature>
<feature type="region of interest" description="Disordered" evidence="4">
    <location>
        <begin position="1396"/>
        <end position="1431"/>
    </location>
</feature>
<feature type="compositionally biased region" description="Basic and acidic residues" evidence="4">
    <location>
        <begin position="1757"/>
        <end position="1772"/>
    </location>
</feature>
<dbReference type="SUPFAM" id="SSF50370">
    <property type="entry name" value="Ricin B-like lectins"/>
    <property type="match status" value="1"/>
</dbReference>
<accession>A0AAV1HB11</accession>
<dbReference type="PROSITE" id="PS50915">
    <property type="entry name" value="CRYSTALLIN_BETA_GAMMA"/>
    <property type="match status" value="8"/>
</dbReference>
<feature type="compositionally biased region" description="Polar residues" evidence="4">
    <location>
        <begin position="205"/>
        <end position="219"/>
    </location>
</feature>
<feature type="domain" description="Beta/gamma crystallin 'Greek key'" evidence="5">
    <location>
        <begin position="2656"/>
        <end position="2699"/>
    </location>
</feature>
<feature type="compositionally biased region" description="Polar residues" evidence="4">
    <location>
        <begin position="1773"/>
        <end position="1790"/>
    </location>
</feature>
<feature type="region of interest" description="Disordered" evidence="4">
    <location>
        <begin position="2274"/>
        <end position="2308"/>
    </location>
</feature>
<sequence>MAKSPSRKSLKSLFSRSEANLRDSAEKDADKNEGEKKRFRFFRLRRKTHTGSATEKAANETQQVLHSPVSPTKEDGDTWDENKIWHNKKVSLYATAPRTKGKELSYSDMDLRKPKRFSTFNFGLRKKKKKPEENLSKSAFGLHSTGIEELEEPSPDLGQMETQAVAKQISMSQPELNSKKKFDIPSPPPVATNQSESQFPIPEPLQSSPVTNGQPEAKQALTNGGSVLDVHAEPLRAPLASMPELQLENLDLLEEKENIPVNNHTPKSDSNSPALMTQTENTPAVDKQTAPTLHTSPPPVLLDSELKAAVVDLVSASNGLDDNGALQHTKPGDSVHQEVAVPVNEICVSETIRSVTATSAVCSENIPPPANQNEVYGALYDSLFPQSFTSEVMSSLQNPQPQTRTEIRLSTTSEHVLVKSFDERNVMCSNSYSVSYSELKSDSTHLIQASAPPASDYVTSQGTDTQVTDPKRRAILVKELVTDETSSNPVRASPGLEKMDLGKDLEIKMETTKTLCNASSGHLSAYEELLSPTHCSVGSDDGSAVEIYYSAEEDNMQDSGDERVEVSKTVKEVVEVLAASPQQKEITETDSSKRDEEITRVVIVKVKNERSNEDVSSPTEVYQQCSETWTTDAKTQEKEVTVTTFTEVLSEDISKQCEIEERKLSQTDEGGPRVVIVKTRETNDQESEVISSKTEVYHQILETQTLGSLKNDDAKIQEKVEETTTITEVAKELVEYVGLGEEILKQDDIAERKLSQTEEGGQRVVIIKMHSVESSDETKDDNLSRSEVYQQILETEVVETHKDNDETIAEKEIVSEVFPEVEEFVGLIEEKVEERHSSQSDEGGQRVVIIKMHSVESSDEKNEETISRTEVYQQVVETQVVETLISNETRVEEKENAAEVLPEVKEVVELLDELQKQEDTAERHSSQSDEGGQRVVIIKMHSVESSDEKNEETISRTEVYQQVVETQVIETLESNETRIEKKETATEVLPEVVEEVKELVEYIGLPEEETPIEGGQRVLIVKMQSVESNDEKNEDTSSQTEVEQLLRGQNLETLATEILQDDVTNIQEKETATEASPEVVKEVVQLLDEISTQKEIAEKEVKRDEDEIRVVIIQTENKGGDKDTTEVIVTQTEELQQLKDESPVTMTSETHEIVEEVKELIENIGQEEIIEKEANKRDEGIIEKVERVLVRTEVIQHETPALEKEEAAATIRDVEEVKQVVELLEELSEQGEITEKDMSNKVEEKKEVLNQTVVTHVKLQSSETVTTQEKEAAVTVSPDAAEEVKQVVELVEELEEMVEAKKEETSAQDEVQRLQSSEVRTIQSIESNETKIQVEKIAPTATPLVEEKGQEELLATPVGQVKTLVVCDFAPPSSEPHGPREGSEGNLTKEFETEDHLDAEQQLPSRETQYPADKEISSSEDIHAASGNTRTAEVEITPLFREAAEQVSLLEEANKQVEVSAETSSTTTTSAVTDTPAVEEVVTVALTVLQSDATEIEHNRAPQAETEWADKVTQSSEGTRTVQEQVVVELSALIEDTHLQPAETTTGLNEGSLTADQPVSENQPPEADQELDDKMNSGYSSLSTKLSFKTSSPPKEDESRYRVHKMSLISDSDSRESSQDSAVDSVKTISTVTESNGSDLDSEYRWRNRFEGVSQFKPHTTEDFSLSESLSYSDTFSSPSSLSSLSSSSALPEATAYKHADNAFPSSSSSPASEEHIILTSRVSDRSEVYLSRESELPADEWRRGLEEREEPAAPAGEKERGGESERFKSSWEAHQSPVTSSFSATQTSYDKTDSFQEEDNDSAHFTGVFKATLVELVPDLTPPAPSTPPASPETESPQCEMDSLVDTLKSMGPAMRLRGIGPRPPVPVLMSSLPPIVEDAPSLVPSLDVRDSISSPEKKIEVAGKPAESQNGAYALPADLGLKRNAARDSRSPLELMKQNQQEQLVNLPLRASATNSITMRMSSDSSPEDLKPSLLNGNAGLQSPGSTSRLDSSVIFSSYRAGSIDQKQENRQTHRQLFRTGSLPETGLSNDRMSKAANDFTDLSSGADPSGSRFDRFAFLLNSSSSTSGSLTGAEDQNMRMSRPPQLGGSPTSSNSPNRLLSPTGSIDLQRSLTNQDSPISLFGQNQNQGMGMGMGVGTSPFLQRSFSSEGTMGVQQTPLFNSVQAGSQFQSQEQERNILSKYRAFPDAYLTKEKEHGKLNPRPGKMYIFDRPGMCGQRIEVRSDVIDATPWELQETISIRVVRGGWVLYEKPNFKGEKVALDEGDIELTYPFGPPEEQLQNGQQEGEKQNGEQNGEASEAQAETKPARKFVIGSLRRAVRDYSVPEISLFPEENAEGKKVTFRDTSDDARIFGFPVKANSVIINAGLWLVYAHPFFQGVPRVLEVGGYPNPAAWGVENPYVGSLHPLKVGEPRVENVSEPKLVIYEKAYFTGKSRTITTNTKDFMTRVERQQSAFMYCVGSLKVLGGIWVGYEKEGYRGHQYLLEEGEYQDWRVWGGCDSELRSVRVIRADLTEPLMVMFEQPEEDQEGMQEENTFEVSEAIPDVELFEYKTSTRSIQVLSGAWVAYSHVDYSGHQYILEKGFYNNCADWGSKDNRICSVQPILLAPSDGPRVGTQVILYTEPDFKGECHVFDQNQEALSEKLLTKSCRVSGASWVFYEDKKFTGNLYVLSEGDYPNLTSMGCQPGSPIRSVKTVPLTFSVPSISLFGMECLEGREITMETEIINMVEEGFNNHILSIRINSGSWVICEHSNYRGRQFLLEPIEITNWPKFSSLQSVGSMYPIRQKRHFFRIKNTEKGHFLSIQGGVEEMKSGRVVVTPEVEGISDIWFFQDGFIKSKMSQTMSLQVMGNIEPAAKVVLWTETRQPLQTWTAKMAGPITSLTFPGMVLDIKGGKTYDKDHVVIMPESDERPSQQWEIELL</sequence>
<dbReference type="InterPro" id="IPR050252">
    <property type="entry name" value="Beta/Gamma-Crystallin"/>
</dbReference>
<feature type="region of interest" description="Disordered" evidence="4">
    <location>
        <begin position="126"/>
        <end position="219"/>
    </location>
</feature>
<feature type="compositionally biased region" description="Basic and acidic residues" evidence="4">
    <location>
        <begin position="915"/>
        <end position="927"/>
    </location>
</feature>
<feature type="region of interest" description="Disordered" evidence="4">
    <location>
        <begin position="1724"/>
        <end position="1803"/>
    </location>
</feature>
<feature type="coiled-coil region" evidence="3">
    <location>
        <begin position="1080"/>
        <end position="1107"/>
    </location>
</feature>
<dbReference type="SUPFAM" id="SSF49695">
    <property type="entry name" value="gamma-Crystallin-like"/>
    <property type="match status" value="3"/>
</dbReference>
<name>A0AAV1HB11_XYRNO</name>
<feature type="region of interest" description="Disordered" evidence="4">
    <location>
        <begin position="260"/>
        <end position="296"/>
    </location>
</feature>
<dbReference type="PANTHER" id="PTHR11818:SF50">
    <property type="entry name" value="BETA_GAMMA CRYSTALLIN DOMAIN-CONTAINING PROTEIN 2"/>
    <property type="match status" value="1"/>
</dbReference>
<dbReference type="Proteomes" id="UP001178508">
    <property type="component" value="Chromosome 21"/>
</dbReference>
<keyword evidence="3" id="KW-0175">Coiled coil</keyword>
<evidence type="ECO:0000259" key="5">
    <source>
        <dbReference type="PROSITE" id="PS50915"/>
    </source>
</evidence>
<dbReference type="SMART" id="SM00458">
    <property type="entry name" value="RICIN"/>
    <property type="match status" value="1"/>
</dbReference>
<evidence type="ECO:0000313" key="7">
    <source>
        <dbReference type="Proteomes" id="UP001178508"/>
    </source>
</evidence>
<feature type="domain" description="Beta/gamma crystallin 'Greek key'" evidence="5">
    <location>
        <begin position="2746"/>
        <end position="2787"/>
    </location>
</feature>
<feature type="domain" description="Beta/gamma crystallin 'Greek key'" evidence="5">
    <location>
        <begin position="2618"/>
        <end position="2655"/>
    </location>
</feature>
<dbReference type="SMART" id="SM00247">
    <property type="entry name" value="XTALbg"/>
    <property type="match status" value="6"/>
</dbReference>
<feature type="domain" description="Beta/gamma crystallin 'Greek key'" evidence="5">
    <location>
        <begin position="2369"/>
        <end position="2411"/>
    </location>
</feature>
<feature type="domain" description="Beta/gamma crystallin 'Greek key'" evidence="5">
    <location>
        <begin position="2565"/>
        <end position="2607"/>
    </location>
</feature>
<feature type="region of interest" description="Disordered" evidence="4">
    <location>
        <begin position="1960"/>
        <end position="1992"/>
    </location>
</feature>
<gene>
    <name evidence="6" type="ORF">XNOV1_A024664</name>
</gene>
<feature type="compositionally biased region" description="Polar residues" evidence="4">
    <location>
        <begin position="2091"/>
        <end position="2107"/>
    </location>
</feature>
<dbReference type="InterPro" id="IPR011024">
    <property type="entry name" value="G_crystallin-like"/>
</dbReference>
<feature type="region of interest" description="Disordered" evidence="4">
    <location>
        <begin position="1537"/>
        <end position="1640"/>
    </location>
</feature>
<organism evidence="6 7">
    <name type="scientific">Xyrichtys novacula</name>
    <name type="common">Pearly razorfish</name>
    <name type="synonym">Hemipteronotus novacula</name>
    <dbReference type="NCBI Taxonomy" id="13765"/>
    <lineage>
        <taxon>Eukaryota</taxon>
        <taxon>Metazoa</taxon>
        <taxon>Chordata</taxon>
        <taxon>Craniata</taxon>
        <taxon>Vertebrata</taxon>
        <taxon>Euteleostomi</taxon>
        <taxon>Actinopterygii</taxon>
        <taxon>Neopterygii</taxon>
        <taxon>Teleostei</taxon>
        <taxon>Neoteleostei</taxon>
        <taxon>Acanthomorphata</taxon>
        <taxon>Eupercaria</taxon>
        <taxon>Labriformes</taxon>
        <taxon>Labridae</taxon>
        <taxon>Xyrichtys</taxon>
    </lineage>
</organism>
<proteinExistence type="inferred from homology"/>
<feature type="region of interest" description="Disordered" evidence="4">
    <location>
        <begin position="1"/>
        <end position="80"/>
    </location>
</feature>
<protein>
    <submittedName>
        <fullName evidence="6">Uncharacterized protein crybg2</fullName>
    </submittedName>
</protein>
<dbReference type="Pfam" id="PF00030">
    <property type="entry name" value="Crystall"/>
    <property type="match status" value="6"/>
</dbReference>
<feature type="compositionally biased region" description="Polar residues" evidence="4">
    <location>
        <begin position="1627"/>
        <end position="1639"/>
    </location>
</feature>
<feature type="domain" description="Beta/gamma crystallin 'Greek key'" evidence="5">
    <location>
        <begin position="2470"/>
        <end position="2512"/>
    </location>
</feature>
<feature type="compositionally biased region" description="Low complexity" evidence="4">
    <location>
        <begin position="1580"/>
        <end position="1593"/>
    </location>
</feature>
<feature type="region of interest" description="Disordered" evidence="4">
    <location>
        <begin position="1501"/>
        <end position="1520"/>
    </location>
</feature>
<feature type="compositionally biased region" description="Polar residues" evidence="4">
    <location>
        <begin position="260"/>
        <end position="282"/>
    </location>
</feature>
<dbReference type="PROSITE" id="PS50231">
    <property type="entry name" value="RICIN_B_LECTIN"/>
    <property type="match status" value="1"/>
</dbReference>
<dbReference type="Gene3D" id="2.60.20.10">
    <property type="entry name" value="Crystallins"/>
    <property type="match status" value="6"/>
</dbReference>
<feature type="region of interest" description="Disordered" evidence="4">
    <location>
        <begin position="1819"/>
        <end position="1839"/>
    </location>
</feature>
<feature type="region of interest" description="Disordered" evidence="4">
    <location>
        <begin position="2067"/>
        <end position="2107"/>
    </location>
</feature>
<feature type="domain" description="Beta/gamma crystallin 'Greek key'" evidence="5">
    <location>
        <begin position="2247"/>
        <end position="2289"/>
    </location>
</feature>
<feature type="compositionally biased region" description="Polar residues" evidence="4">
    <location>
        <begin position="1977"/>
        <end position="1992"/>
    </location>
</feature>
<evidence type="ECO:0000256" key="2">
    <source>
        <dbReference type="ARBA" id="ARBA00022737"/>
    </source>
</evidence>
<evidence type="ECO:0000313" key="6">
    <source>
        <dbReference type="EMBL" id="CAJ1083217.1"/>
    </source>
</evidence>
<feature type="compositionally biased region" description="Low complexity" evidence="4">
    <location>
        <begin position="1669"/>
        <end position="1691"/>
    </location>
</feature>
<dbReference type="InterPro" id="IPR000772">
    <property type="entry name" value="Ricin_B_lectin"/>
</dbReference>
<dbReference type="InterPro" id="IPR001064">
    <property type="entry name" value="Beta/gamma_crystallin"/>
</dbReference>
<feature type="region of interest" description="Disordered" evidence="4">
    <location>
        <begin position="2005"/>
        <end position="2034"/>
    </location>
</feature>
<dbReference type="InterPro" id="IPR035992">
    <property type="entry name" value="Ricin_B-like_lectins"/>
</dbReference>
<feature type="compositionally biased region" description="Basic and acidic residues" evidence="4">
    <location>
        <begin position="1412"/>
        <end position="1423"/>
    </location>
</feature>
<dbReference type="Gene3D" id="2.80.10.50">
    <property type="match status" value="1"/>
</dbReference>
<feature type="compositionally biased region" description="Basic residues" evidence="4">
    <location>
        <begin position="37"/>
        <end position="49"/>
    </location>
</feature>
<feature type="domain" description="Beta/gamma crystallin 'Greek key'" evidence="5">
    <location>
        <begin position="2423"/>
        <end position="2469"/>
    </location>
</feature>